<accession>A0A4R8A3W9</accession>
<dbReference type="InterPro" id="IPR036457">
    <property type="entry name" value="PPM-type-like_dom_sf"/>
</dbReference>
<dbReference type="RefSeq" id="WP_134168196.1">
    <property type="nucleotide sequence ID" value="NZ_SODD01000005.1"/>
</dbReference>
<proteinExistence type="predicted"/>
<dbReference type="InterPro" id="IPR001932">
    <property type="entry name" value="PPM-type_phosphatase-like_dom"/>
</dbReference>
<evidence type="ECO:0000313" key="4">
    <source>
        <dbReference type="Proteomes" id="UP000294743"/>
    </source>
</evidence>
<reference evidence="3 4" key="1">
    <citation type="submission" date="2019-03" db="EMBL/GenBank/DDBJ databases">
        <title>Genomic Encyclopedia of Type Strains, Phase IV (KMG-IV): sequencing the most valuable type-strain genomes for metagenomic binning, comparative biology and taxonomic classification.</title>
        <authorList>
            <person name="Goeker M."/>
        </authorList>
    </citation>
    <scope>NUCLEOTIDE SEQUENCE [LARGE SCALE GENOMIC DNA]</scope>
    <source>
        <strain evidence="3 4">DSM 28867</strain>
    </source>
</reference>
<evidence type="ECO:0000259" key="2">
    <source>
        <dbReference type="SMART" id="SM00331"/>
    </source>
</evidence>
<dbReference type="SMART" id="SM00331">
    <property type="entry name" value="PP2C_SIG"/>
    <property type="match status" value="1"/>
</dbReference>
<dbReference type="GO" id="GO:0016791">
    <property type="term" value="F:phosphatase activity"/>
    <property type="evidence" value="ECO:0007669"/>
    <property type="project" value="TreeGrafter"/>
</dbReference>
<feature type="domain" description="PPM-type phosphatase" evidence="2">
    <location>
        <begin position="7"/>
        <end position="223"/>
    </location>
</feature>
<evidence type="ECO:0000313" key="3">
    <source>
        <dbReference type="EMBL" id="TDW25297.1"/>
    </source>
</evidence>
<name>A0A4R8A3W9_9FIRM</name>
<dbReference type="InterPro" id="IPR052016">
    <property type="entry name" value="Bact_Sigma-Reg"/>
</dbReference>
<evidence type="ECO:0000256" key="1">
    <source>
        <dbReference type="ARBA" id="ARBA00022801"/>
    </source>
</evidence>
<dbReference type="Pfam" id="PF07228">
    <property type="entry name" value="SpoIIE"/>
    <property type="match status" value="1"/>
</dbReference>
<dbReference type="OrthoDB" id="1090916at2"/>
<keyword evidence="4" id="KW-1185">Reference proteome</keyword>
<organism evidence="3 4">
    <name type="scientific">Breznakia blatticola</name>
    <dbReference type="NCBI Taxonomy" id="1754012"/>
    <lineage>
        <taxon>Bacteria</taxon>
        <taxon>Bacillati</taxon>
        <taxon>Bacillota</taxon>
        <taxon>Erysipelotrichia</taxon>
        <taxon>Erysipelotrichales</taxon>
        <taxon>Erysipelotrichaceae</taxon>
        <taxon>Breznakia</taxon>
    </lineage>
</organism>
<comment type="caution">
    <text evidence="3">The sequence shown here is derived from an EMBL/GenBank/DDBJ whole genome shotgun (WGS) entry which is preliminary data.</text>
</comment>
<dbReference type="PANTHER" id="PTHR43156">
    <property type="entry name" value="STAGE II SPORULATION PROTEIN E-RELATED"/>
    <property type="match status" value="1"/>
</dbReference>
<dbReference type="EMBL" id="SODD01000005">
    <property type="protein sequence ID" value="TDW25297.1"/>
    <property type="molecule type" value="Genomic_DNA"/>
</dbReference>
<dbReference type="AlphaFoldDB" id="A0A4R8A3W9"/>
<protein>
    <submittedName>
        <fullName evidence="3">Stage II sporulation protein E</fullName>
    </submittedName>
</protein>
<dbReference type="SUPFAM" id="SSF81606">
    <property type="entry name" value="PP2C-like"/>
    <property type="match status" value="1"/>
</dbReference>
<dbReference type="Gene3D" id="3.60.40.10">
    <property type="entry name" value="PPM-type phosphatase domain"/>
    <property type="match status" value="1"/>
</dbReference>
<gene>
    <name evidence="3" type="ORF">EDD63_10529</name>
</gene>
<sequence length="392" mass="44192">MNNVYFDVGISHVNKRGEQLCGDHVDVVKMEDGSKIVVLADGLGSGVKASILSILTAKIISTMMANQMSLEDCVQTIINTLPVCKERQLAYSTFSFVYLHANSRVADIVQYDNPKALVFRDGKQLGYNETVEIIDGKQISRTRITLQEGDYMLLMSDGVLFASKGQILDLQWDEKQIATYMEQSLQLQENFDAKTFSSLLLQECLSHYDNQPGDDISVCAIRLCKRKNANILIGPPKNPDDVDKMMRLFFSRDGYHVVCGGTTSQLCAKYLYKPIKMNQVYANTNVPPTCSIEGVDLVSEGSVTIQKVLEYAKDHTHMNELYTYWTYQDDGASKIAKLLFDEVSDIHFYVGLAKNPAHQEHQSVSYGHKMEMIEQLVAELLKLDKKVKVNYF</sequence>
<keyword evidence="1" id="KW-0378">Hydrolase</keyword>
<dbReference type="Proteomes" id="UP000294743">
    <property type="component" value="Unassembled WGS sequence"/>
</dbReference>
<dbReference type="PANTHER" id="PTHR43156:SF2">
    <property type="entry name" value="STAGE II SPORULATION PROTEIN E"/>
    <property type="match status" value="1"/>
</dbReference>